<feature type="non-terminal residue" evidence="1">
    <location>
        <position position="88"/>
    </location>
</feature>
<feature type="non-terminal residue" evidence="1">
    <location>
        <position position="1"/>
    </location>
</feature>
<dbReference type="AlphaFoldDB" id="A0A5E4C4E1"/>
<dbReference type="Proteomes" id="UP000335636">
    <property type="component" value="Unassembled WGS sequence"/>
</dbReference>
<keyword evidence="2" id="KW-1185">Reference proteome</keyword>
<organism evidence="1 2">
    <name type="scientific">Marmota monax</name>
    <name type="common">Woodchuck</name>
    <dbReference type="NCBI Taxonomy" id="9995"/>
    <lineage>
        <taxon>Eukaryota</taxon>
        <taxon>Metazoa</taxon>
        <taxon>Chordata</taxon>
        <taxon>Craniata</taxon>
        <taxon>Vertebrata</taxon>
        <taxon>Euteleostomi</taxon>
        <taxon>Mammalia</taxon>
        <taxon>Eutheria</taxon>
        <taxon>Euarchontoglires</taxon>
        <taxon>Glires</taxon>
        <taxon>Rodentia</taxon>
        <taxon>Sciuromorpha</taxon>
        <taxon>Sciuridae</taxon>
        <taxon>Xerinae</taxon>
        <taxon>Marmotini</taxon>
        <taxon>Marmota</taxon>
    </lineage>
</organism>
<accession>A0A5E4C4E1</accession>
<comment type="caution">
    <text evidence="1">The sequence shown here is derived from an EMBL/GenBank/DDBJ whole genome shotgun (WGS) entry which is preliminary data.</text>
</comment>
<evidence type="ECO:0000313" key="2">
    <source>
        <dbReference type="Proteomes" id="UP000335636"/>
    </source>
</evidence>
<proteinExistence type="predicted"/>
<name>A0A5E4C4E1_MARMO</name>
<gene>
    <name evidence="1" type="ORF">MONAX_5E008274</name>
</gene>
<reference evidence="1" key="1">
    <citation type="submission" date="2019-04" db="EMBL/GenBank/DDBJ databases">
        <authorList>
            <person name="Alioto T."/>
            <person name="Alioto T."/>
        </authorList>
    </citation>
    <scope>NUCLEOTIDE SEQUENCE [LARGE SCALE GENOMIC DNA]</scope>
</reference>
<sequence>VRTFRVERIMVKFTILLSPPLGIEYVCRRPTVLGKNFSVSDSLVMRTRGVAFEPIDRPVLLRVDTESIESVLLALKFRSESLNHSGIR</sequence>
<evidence type="ECO:0000313" key="1">
    <source>
        <dbReference type="EMBL" id="VTJ75732.1"/>
    </source>
</evidence>
<dbReference type="EMBL" id="CABDUW010000821">
    <property type="protein sequence ID" value="VTJ75732.1"/>
    <property type="molecule type" value="Genomic_DNA"/>
</dbReference>
<protein>
    <submittedName>
        <fullName evidence="1">Uncharacterized protein</fullName>
    </submittedName>
</protein>